<sequence length="109" mass="12067">MEVQPEAHILNMPGLAALMSLLPLLVAGLVVAECMRQLLISVDEGMRRRRRRMVMVDVAHDADVDVALRPRRGPAGLHGVWNEGGREDGDRNWNGRGRGRVRVGLVPDI</sequence>
<dbReference type="EMBL" id="PVWQ01000001">
    <property type="protein sequence ID" value="RDW93134.1"/>
    <property type="molecule type" value="Genomic_DNA"/>
</dbReference>
<keyword evidence="1" id="KW-1133">Transmembrane helix</keyword>
<proteinExistence type="predicted"/>
<keyword evidence="3" id="KW-1185">Reference proteome</keyword>
<evidence type="ECO:0000313" key="3">
    <source>
        <dbReference type="Proteomes" id="UP000256690"/>
    </source>
</evidence>
<accession>A0A3D8T3K6</accession>
<organism evidence="2 3">
    <name type="scientific">Aspergillus mulundensis</name>
    <dbReference type="NCBI Taxonomy" id="1810919"/>
    <lineage>
        <taxon>Eukaryota</taxon>
        <taxon>Fungi</taxon>
        <taxon>Dikarya</taxon>
        <taxon>Ascomycota</taxon>
        <taxon>Pezizomycotina</taxon>
        <taxon>Eurotiomycetes</taxon>
        <taxon>Eurotiomycetidae</taxon>
        <taxon>Eurotiales</taxon>
        <taxon>Aspergillaceae</taxon>
        <taxon>Aspergillus</taxon>
        <taxon>Aspergillus subgen. Nidulantes</taxon>
    </lineage>
</organism>
<gene>
    <name evidence="2" type="ORF">DSM5745_00456</name>
</gene>
<evidence type="ECO:0000313" key="2">
    <source>
        <dbReference type="EMBL" id="RDW93134.1"/>
    </source>
</evidence>
<keyword evidence="1" id="KW-0812">Transmembrane</keyword>
<dbReference type="RefSeq" id="XP_026608317.1">
    <property type="nucleotide sequence ID" value="XM_026742472.1"/>
</dbReference>
<name>A0A3D8T3K6_9EURO</name>
<dbReference type="GeneID" id="38110826"/>
<evidence type="ECO:0000256" key="1">
    <source>
        <dbReference type="SAM" id="Phobius"/>
    </source>
</evidence>
<comment type="caution">
    <text evidence="2">The sequence shown here is derived from an EMBL/GenBank/DDBJ whole genome shotgun (WGS) entry which is preliminary data.</text>
</comment>
<dbReference type="Proteomes" id="UP000256690">
    <property type="component" value="Unassembled WGS sequence"/>
</dbReference>
<keyword evidence="1" id="KW-0472">Membrane</keyword>
<dbReference type="AlphaFoldDB" id="A0A3D8T3K6"/>
<reference evidence="2 3" key="1">
    <citation type="journal article" date="2018" name="IMA Fungus">
        <title>IMA Genome-F 9: Draft genome sequence of Annulohypoxylon stygium, Aspergillus mulundensis, Berkeleyomyces basicola (syn. Thielaviopsis basicola), Ceratocystis smalleyi, two Cercospora beticola strains, Coleophoma cylindrospora, Fusarium fracticaudum, Phialophora cf. hyalina, and Morchella septimelata.</title>
        <authorList>
            <person name="Wingfield B.D."/>
            <person name="Bills G.F."/>
            <person name="Dong Y."/>
            <person name="Huang W."/>
            <person name="Nel W.J."/>
            <person name="Swalarsk-Parry B.S."/>
            <person name="Vaghefi N."/>
            <person name="Wilken P.M."/>
            <person name="An Z."/>
            <person name="de Beer Z.W."/>
            <person name="De Vos L."/>
            <person name="Chen L."/>
            <person name="Duong T.A."/>
            <person name="Gao Y."/>
            <person name="Hammerbacher A."/>
            <person name="Kikkert J.R."/>
            <person name="Li Y."/>
            <person name="Li H."/>
            <person name="Li K."/>
            <person name="Li Q."/>
            <person name="Liu X."/>
            <person name="Ma X."/>
            <person name="Naidoo K."/>
            <person name="Pethybridge S.J."/>
            <person name="Sun J."/>
            <person name="Steenkamp E.T."/>
            <person name="van der Nest M.A."/>
            <person name="van Wyk S."/>
            <person name="Wingfield M.J."/>
            <person name="Xiong C."/>
            <person name="Yue Q."/>
            <person name="Zhang X."/>
        </authorList>
    </citation>
    <scope>NUCLEOTIDE SEQUENCE [LARGE SCALE GENOMIC DNA]</scope>
    <source>
        <strain evidence="2 3">DSM 5745</strain>
    </source>
</reference>
<protein>
    <submittedName>
        <fullName evidence="2">Uncharacterized protein</fullName>
    </submittedName>
</protein>
<feature type="transmembrane region" description="Helical" evidence="1">
    <location>
        <begin position="20"/>
        <end position="42"/>
    </location>
</feature>